<organism evidence="1 2">
    <name type="scientific">Mesonia hippocampi</name>
    <dbReference type="NCBI Taxonomy" id="1628250"/>
    <lineage>
        <taxon>Bacteria</taxon>
        <taxon>Pseudomonadati</taxon>
        <taxon>Bacteroidota</taxon>
        <taxon>Flavobacteriia</taxon>
        <taxon>Flavobacteriales</taxon>
        <taxon>Flavobacteriaceae</taxon>
        <taxon>Mesonia</taxon>
    </lineage>
</organism>
<dbReference type="RefSeq" id="WP_183475954.1">
    <property type="nucleotide sequence ID" value="NZ_JACIFO010000002.1"/>
</dbReference>
<dbReference type="EMBL" id="JACIFO010000002">
    <property type="protein sequence ID" value="MBB4118185.1"/>
    <property type="molecule type" value="Genomic_DNA"/>
</dbReference>
<proteinExistence type="predicted"/>
<dbReference type="AlphaFoldDB" id="A0A840EM39"/>
<dbReference type="Proteomes" id="UP000553034">
    <property type="component" value="Unassembled WGS sequence"/>
</dbReference>
<name>A0A840EM39_9FLAO</name>
<accession>A0A840EM39</accession>
<protein>
    <submittedName>
        <fullName evidence="1">Uncharacterized protein</fullName>
    </submittedName>
</protein>
<keyword evidence="2" id="KW-1185">Reference proteome</keyword>
<sequence length="70" mass="7941">MANFTDNFRDAEKTDSFAEIAVNPVEVRLCSAKTKHETPDLAAVLKLAFKNFLKTVLTFWFVLCQDKMNG</sequence>
<comment type="caution">
    <text evidence="1">The sequence shown here is derived from an EMBL/GenBank/DDBJ whole genome shotgun (WGS) entry which is preliminary data.</text>
</comment>
<reference evidence="1 2" key="1">
    <citation type="submission" date="2020-08" db="EMBL/GenBank/DDBJ databases">
        <title>Genomic Encyclopedia of Type Strains, Phase IV (KMG-IV): sequencing the most valuable type-strain genomes for metagenomic binning, comparative biology and taxonomic classification.</title>
        <authorList>
            <person name="Goeker M."/>
        </authorList>
    </citation>
    <scope>NUCLEOTIDE SEQUENCE [LARGE SCALE GENOMIC DNA]</scope>
    <source>
        <strain evidence="1 2">DSM 29568</strain>
    </source>
</reference>
<evidence type="ECO:0000313" key="2">
    <source>
        <dbReference type="Proteomes" id="UP000553034"/>
    </source>
</evidence>
<gene>
    <name evidence="1" type="ORF">GGR32_000459</name>
</gene>
<evidence type="ECO:0000313" key="1">
    <source>
        <dbReference type="EMBL" id="MBB4118185.1"/>
    </source>
</evidence>